<reference evidence="1 2" key="1">
    <citation type="submission" date="2019-09" db="EMBL/GenBank/DDBJ databases">
        <authorList>
            <person name="Depoorter E."/>
        </authorList>
    </citation>
    <scope>NUCLEOTIDE SEQUENCE [LARGE SCALE GENOMIC DNA]</scope>
    <source>
        <strain evidence="1 2">R-17378</strain>
    </source>
</reference>
<evidence type="ECO:0000313" key="1">
    <source>
        <dbReference type="EMBL" id="VWC68142.1"/>
    </source>
</evidence>
<name>A0ABY6XR94_9BURK</name>
<dbReference type="Proteomes" id="UP000494120">
    <property type="component" value="Unassembled WGS sequence"/>
</dbReference>
<gene>
    <name evidence="1" type="ORF">BLA17378_03028</name>
</gene>
<dbReference type="EMBL" id="CABVQG010000009">
    <property type="protein sequence ID" value="VWC68142.1"/>
    <property type="molecule type" value="Genomic_DNA"/>
</dbReference>
<sequence>MQLVLRQLPGVGCTRSTQPFAELLFVQNVSMFNSHIAQPNGVARLPVLPCLETRSTLALWL</sequence>
<accession>A0ABY6XR94</accession>
<protein>
    <submittedName>
        <fullName evidence="1">Uncharacterized protein</fullName>
    </submittedName>
</protein>
<keyword evidence="2" id="KW-1185">Reference proteome</keyword>
<comment type="caution">
    <text evidence="1">The sequence shown here is derived from an EMBL/GenBank/DDBJ whole genome shotgun (WGS) entry which is preliminary data.</text>
</comment>
<proteinExistence type="predicted"/>
<organism evidence="1 2">
    <name type="scientific">Burkholderia aenigmatica</name>
    <dbReference type="NCBI Taxonomy" id="2015348"/>
    <lineage>
        <taxon>Bacteria</taxon>
        <taxon>Pseudomonadati</taxon>
        <taxon>Pseudomonadota</taxon>
        <taxon>Betaproteobacteria</taxon>
        <taxon>Burkholderiales</taxon>
        <taxon>Burkholderiaceae</taxon>
        <taxon>Burkholderia</taxon>
        <taxon>Burkholderia cepacia complex</taxon>
    </lineage>
</organism>
<evidence type="ECO:0000313" key="2">
    <source>
        <dbReference type="Proteomes" id="UP000494120"/>
    </source>
</evidence>